<evidence type="ECO:0000256" key="1">
    <source>
        <dbReference type="ARBA" id="ARBA00022670"/>
    </source>
</evidence>
<evidence type="ECO:0000256" key="5">
    <source>
        <dbReference type="ARBA" id="ARBA00023049"/>
    </source>
</evidence>
<feature type="active site" evidence="8">
    <location>
        <position position="261"/>
    </location>
</feature>
<comment type="caution">
    <text evidence="8">Lacks conserved residue(s) required for the propagation of feature annotation.</text>
</comment>
<feature type="binding site" evidence="8">
    <location>
        <position position="264"/>
    </location>
    <ligand>
        <name>Zn(2+)</name>
        <dbReference type="ChEBI" id="CHEBI:29105"/>
        <note>catalytic</note>
    </ligand>
</feature>
<dbReference type="GO" id="GO:0004222">
    <property type="term" value="F:metalloendopeptidase activity"/>
    <property type="evidence" value="ECO:0007669"/>
    <property type="project" value="InterPro"/>
</dbReference>
<dbReference type="PANTHER" id="PTHR13723">
    <property type="entry name" value="ADAMTS A DISINTEGRIN AND METALLOPROTEASE WITH THROMBOSPONDIN MOTIFS PROTEASE"/>
    <property type="match status" value="1"/>
</dbReference>
<dbReference type="AlphaFoldDB" id="A0A0N4ZAG8"/>
<reference evidence="12" key="1">
    <citation type="submission" date="2017-02" db="UniProtKB">
        <authorList>
            <consortium name="WormBaseParasite"/>
        </authorList>
    </citation>
    <scope>IDENTIFICATION</scope>
</reference>
<keyword evidence="3" id="KW-0378">Hydrolase</keyword>
<dbReference type="Gene3D" id="3.40.390.10">
    <property type="entry name" value="Collagenase (Catalytic Domain)"/>
    <property type="match status" value="1"/>
</dbReference>
<proteinExistence type="predicted"/>
<dbReference type="Gene3D" id="3.40.1620.60">
    <property type="match status" value="1"/>
</dbReference>
<dbReference type="Proteomes" id="UP000038045">
    <property type="component" value="Unplaced"/>
</dbReference>
<dbReference type="Pfam" id="PF17771">
    <property type="entry name" value="ADAMTS_CR_2"/>
    <property type="match status" value="1"/>
</dbReference>
<accession>A0A0N4ZAG8</accession>
<keyword evidence="6" id="KW-1015">Disulfide bond</keyword>
<evidence type="ECO:0000313" key="12">
    <source>
        <dbReference type="WBParaSite" id="PTRK_0000444700.1"/>
    </source>
</evidence>
<dbReference type="WBParaSite" id="PTRK_0000444700.1">
    <property type="protein sequence ID" value="PTRK_0000444700.1"/>
    <property type="gene ID" value="PTRK_0000444700"/>
</dbReference>
<keyword evidence="11" id="KW-1185">Reference proteome</keyword>
<dbReference type="InterPro" id="IPR001590">
    <property type="entry name" value="Peptidase_M12B"/>
</dbReference>
<dbReference type="SUPFAM" id="SSF55486">
    <property type="entry name" value="Metalloproteases ('zincins'), catalytic domain"/>
    <property type="match status" value="1"/>
</dbReference>
<protein>
    <submittedName>
        <fullName evidence="12">Peptidase M12B domain-containing protein</fullName>
    </submittedName>
</protein>
<evidence type="ECO:0000259" key="10">
    <source>
        <dbReference type="PROSITE" id="PS50215"/>
    </source>
</evidence>
<feature type="compositionally biased region" description="Basic and acidic residues" evidence="9">
    <location>
        <begin position="169"/>
        <end position="178"/>
    </location>
</feature>
<evidence type="ECO:0000256" key="4">
    <source>
        <dbReference type="ARBA" id="ARBA00022833"/>
    </source>
</evidence>
<keyword evidence="2 8" id="KW-0479">Metal-binding</keyword>
<dbReference type="STRING" id="131310.A0A0N4ZAG8"/>
<evidence type="ECO:0000256" key="9">
    <source>
        <dbReference type="SAM" id="MobiDB-lite"/>
    </source>
</evidence>
<dbReference type="InterPro" id="IPR024079">
    <property type="entry name" value="MetalloPept_cat_dom_sf"/>
</dbReference>
<evidence type="ECO:0000313" key="11">
    <source>
        <dbReference type="Proteomes" id="UP000038045"/>
    </source>
</evidence>
<name>A0A0N4ZAG8_PARTI</name>
<feature type="compositionally biased region" description="Low complexity" evidence="9">
    <location>
        <begin position="150"/>
        <end position="162"/>
    </location>
</feature>
<keyword evidence="7" id="KW-0325">Glycoprotein</keyword>
<feature type="domain" description="Peptidase M12B" evidence="10">
    <location>
        <begin position="194"/>
        <end position="320"/>
    </location>
</feature>
<dbReference type="InterPro" id="IPR041645">
    <property type="entry name" value="ADAMTS_CR_2"/>
</dbReference>
<feature type="binding site" evidence="8">
    <location>
        <position position="260"/>
    </location>
    <ligand>
        <name>Zn(2+)</name>
        <dbReference type="ChEBI" id="CHEBI:29105"/>
        <note>catalytic</note>
    </ligand>
</feature>
<feature type="binding site" evidence="8">
    <location>
        <position position="270"/>
    </location>
    <ligand>
        <name>Zn(2+)</name>
        <dbReference type="ChEBI" id="CHEBI:29105"/>
        <note>catalytic</note>
    </ligand>
</feature>
<dbReference type="InterPro" id="IPR050439">
    <property type="entry name" value="ADAMTS_ADAMTS-like"/>
</dbReference>
<evidence type="ECO:0000256" key="3">
    <source>
        <dbReference type="ARBA" id="ARBA00022801"/>
    </source>
</evidence>
<evidence type="ECO:0000256" key="7">
    <source>
        <dbReference type="ARBA" id="ARBA00023180"/>
    </source>
</evidence>
<evidence type="ECO:0000256" key="8">
    <source>
        <dbReference type="PROSITE-ProRule" id="PRU00276"/>
    </source>
</evidence>
<organism evidence="11 12">
    <name type="scientific">Parastrongyloides trichosuri</name>
    <name type="common">Possum-specific nematode worm</name>
    <dbReference type="NCBI Taxonomy" id="131310"/>
    <lineage>
        <taxon>Eukaryota</taxon>
        <taxon>Metazoa</taxon>
        <taxon>Ecdysozoa</taxon>
        <taxon>Nematoda</taxon>
        <taxon>Chromadorea</taxon>
        <taxon>Rhabditida</taxon>
        <taxon>Tylenchina</taxon>
        <taxon>Panagrolaimomorpha</taxon>
        <taxon>Strongyloidoidea</taxon>
        <taxon>Strongyloididae</taxon>
        <taxon>Parastrongyloides</taxon>
    </lineage>
</organism>
<keyword evidence="4 8" id="KW-0862">Zinc</keyword>
<keyword evidence="1" id="KW-0645">Protease</keyword>
<evidence type="ECO:0000256" key="2">
    <source>
        <dbReference type="ARBA" id="ARBA00022723"/>
    </source>
</evidence>
<dbReference type="GO" id="GO:0046872">
    <property type="term" value="F:metal ion binding"/>
    <property type="evidence" value="ECO:0007669"/>
    <property type="project" value="UniProtKB-KW"/>
</dbReference>
<evidence type="ECO:0000256" key="6">
    <source>
        <dbReference type="ARBA" id="ARBA00023157"/>
    </source>
</evidence>
<dbReference type="PROSITE" id="PS50215">
    <property type="entry name" value="ADAM_MEPRO"/>
    <property type="match status" value="1"/>
</dbReference>
<dbReference type="GO" id="GO:0006508">
    <property type="term" value="P:proteolysis"/>
    <property type="evidence" value="ECO:0007669"/>
    <property type="project" value="UniProtKB-KW"/>
</dbReference>
<sequence length="494" mass="56563">MVYAMVKNLTVHLYVDKKIQLGDYLFNKKVSLQKQVLEEQIVMDLLIVTDYKMYEAFLELVDYNEDAAEIMISDYVKGVFNQLRSIYWRFVFLTDIRIHMNMVQEFITKRKSDCPIFKGLTKMRKKEKEEGSGEYDLFDGSGIYEGSGDGSNESSGIDEGSGLNFEFDETNKKSNKPRELDEDEVYGIDAVEMFNDWITENIDTLPQHDHALLLTRYDLISPMGDSLTQGMANIGCMCKKGRSTSIVEDTGSTSTIIAAHEIAHALGADHDGIGDNKRCDKKLNHLMSPSVSSSEEDEVFNNIFTLSECTREEIDKFFNNTIKSGCLRKLRPGKKRFFNEIEEKDKRNLMLKPGEIFNRDKQCKISYGIGYTDCKNDAYYPTTKDSCRRIWCVKKDEDLSHPCETRVFYPAMDGTECGLGNWCISGKCVRNEKYYQSICVDENKGVCQRYPATILRTHCRAPLFKNICCGTCDLVERKFGKKKNKGRFINQAGK</sequence>
<keyword evidence="5" id="KW-0482">Metalloprotease</keyword>
<dbReference type="Pfam" id="PF01421">
    <property type="entry name" value="Reprolysin"/>
    <property type="match status" value="1"/>
</dbReference>
<feature type="region of interest" description="Disordered" evidence="9">
    <location>
        <begin position="147"/>
        <end position="178"/>
    </location>
</feature>